<evidence type="ECO:0000256" key="2">
    <source>
        <dbReference type="ARBA" id="ARBA00022666"/>
    </source>
</evidence>
<dbReference type="GO" id="GO:0009693">
    <property type="term" value="P:ethylene biosynthetic process"/>
    <property type="evidence" value="ECO:0007669"/>
    <property type="project" value="UniProtKB-KW"/>
</dbReference>
<protein>
    <recommendedName>
        <fullName evidence="8">aminocyclopropanecarboxylate oxidase</fullName>
        <ecNumber evidence="8">1.14.17.4</ecNumber>
    </recommendedName>
</protein>
<dbReference type="PANTHER" id="PTHR47991">
    <property type="entry name" value="OXOGLUTARATE/IRON-DEPENDENT DIOXYGENASE"/>
    <property type="match status" value="1"/>
</dbReference>
<dbReference type="GO" id="GO:0009815">
    <property type="term" value="F:1-aminocyclopropane-1-carboxylate oxidase activity"/>
    <property type="evidence" value="ECO:0007669"/>
    <property type="project" value="UniProtKB-EC"/>
</dbReference>
<evidence type="ECO:0000256" key="5">
    <source>
        <dbReference type="ARBA" id="ARBA00023002"/>
    </source>
</evidence>
<dbReference type="EC" id="1.14.17.4" evidence="8"/>
<evidence type="ECO:0000256" key="10">
    <source>
        <dbReference type="RuleBase" id="RU003682"/>
    </source>
</evidence>
<evidence type="ECO:0000313" key="12">
    <source>
        <dbReference type="EMBL" id="KAG7584415.1"/>
    </source>
</evidence>
<dbReference type="EMBL" id="JAEFBJ010000008">
    <property type="protein sequence ID" value="KAG7584415.1"/>
    <property type="molecule type" value="Genomic_DNA"/>
</dbReference>
<dbReference type="Proteomes" id="UP000694251">
    <property type="component" value="Chromosome 8"/>
</dbReference>
<evidence type="ECO:0000256" key="6">
    <source>
        <dbReference type="ARBA" id="ARBA00023004"/>
    </source>
</evidence>
<comment type="catalytic activity">
    <reaction evidence="9">
        <text>1-aminocyclopropane-1-carboxylate + L-ascorbate + O2 = ethene + L-dehydroascorbate + hydrogen cyanide + CO2 + 2 H2O</text>
        <dbReference type="Rhea" id="RHEA:23640"/>
        <dbReference type="ChEBI" id="CHEBI:15377"/>
        <dbReference type="ChEBI" id="CHEBI:15379"/>
        <dbReference type="ChEBI" id="CHEBI:16526"/>
        <dbReference type="ChEBI" id="CHEBI:18153"/>
        <dbReference type="ChEBI" id="CHEBI:18407"/>
        <dbReference type="ChEBI" id="CHEBI:38290"/>
        <dbReference type="ChEBI" id="CHEBI:58360"/>
        <dbReference type="ChEBI" id="CHEBI:58539"/>
        <dbReference type="EC" id="1.14.17.4"/>
    </reaction>
</comment>
<dbReference type="InterPro" id="IPR044861">
    <property type="entry name" value="IPNS-like_FE2OG_OXY"/>
</dbReference>
<keyword evidence="4" id="KW-0847">Vitamin C</keyword>
<keyword evidence="2" id="KW-0266">Ethylene biosynthesis</keyword>
<feature type="domain" description="Fe2OG dioxygenase" evidence="11">
    <location>
        <begin position="201"/>
        <end position="302"/>
    </location>
</feature>
<dbReference type="PROSITE" id="PS51471">
    <property type="entry name" value="FE2OG_OXY"/>
    <property type="match status" value="1"/>
</dbReference>
<evidence type="ECO:0000256" key="7">
    <source>
        <dbReference type="ARBA" id="ARBA00037892"/>
    </source>
</evidence>
<keyword evidence="3 10" id="KW-0479">Metal-binding</keyword>
<evidence type="ECO:0000256" key="4">
    <source>
        <dbReference type="ARBA" id="ARBA00022896"/>
    </source>
</evidence>
<keyword evidence="12" id="KW-0223">Dioxygenase</keyword>
<dbReference type="GO" id="GO:0051213">
    <property type="term" value="F:dioxygenase activity"/>
    <property type="evidence" value="ECO:0007669"/>
    <property type="project" value="UniProtKB-KW"/>
</dbReference>
<feature type="non-terminal residue" evidence="12">
    <location>
        <position position="353"/>
    </location>
</feature>
<proteinExistence type="inferred from homology"/>
<dbReference type="InterPro" id="IPR005123">
    <property type="entry name" value="Oxoglu/Fe-dep_dioxygenase_dom"/>
</dbReference>
<comment type="pathway">
    <text evidence="7">Alkene biosynthesis; ethylene biosynthesis via S-adenosyl-L-methionine; ethylene from S-adenosyl-L-methionine: step 2/2.</text>
</comment>
<sequence>LFQPNLCVRTKIKREVLIKEREMEIPVIDFGELDGENRSKTMSLLDHACDKWGFFMVCIYLYAQVKPVFSKICLVYILEELVNLQVDNHGIDKELMEKVKKMINSHYEEHLKEKFYQSEMVKALSEGKTSDADWESSFFISHKPTSNICEIPNISEELSKTMDEYVCQLHKFAERLSKLMCENLGLDQEDIMNAFSGSKGPAFGTKVAKYPECPRPELMRGLREHTDAGGIILLLQDDQVPGLEFFKDGKWFPIPPSKNNTIFVNTGDQLEILSNGRYKSVVHRVMTVKHGSRLSIATFYNPAGDAIISPAPKLLYPSGYRFQDYLKLYSTTKFGDKGPRLETMKKMGNADSA</sequence>
<name>A0A8T2BC77_ARASU</name>
<evidence type="ECO:0000256" key="8">
    <source>
        <dbReference type="ARBA" id="ARBA00039090"/>
    </source>
</evidence>
<gene>
    <name evidence="12" type="ORF">ISN44_As08g038740</name>
</gene>
<accession>A0A8T2BC77</accession>
<dbReference type="FunFam" id="2.60.120.330:FF:000010">
    <property type="entry name" value="1-aminocyclopropane-1-carboxylate oxidase 1"/>
    <property type="match status" value="1"/>
</dbReference>
<evidence type="ECO:0000313" key="13">
    <source>
        <dbReference type="Proteomes" id="UP000694251"/>
    </source>
</evidence>
<dbReference type="InterPro" id="IPR026992">
    <property type="entry name" value="DIOX_N"/>
</dbReference>
<keyword evidence="5 10" id="KW-0560">Oxidoreductase</keyword>
<dbReference type="OrthoDB" id="288590at2759"/>
<dbReference type="InterPro" id="IPR050295">
    <property type="entry name" value="Plant_2OG-oxidoreductases"/>
</dbReference>
<keyword evidence="6 10" id="KW-0408">Iron</keyword>
<dbReference type="GO" id="GO:0031418">
    <property type="term" value="F:L-ascorbic acid binding"/>
    <property type="evidence" value="ECO:0007669"/>
    <property type="project" value="UniProtKB-KW"/>
</dbReference>
<dbReference type="Pfam" id="PF03171">
    <property type="entry name" value="2OG-FeII_Oxy"/>
    <property type="match status" value="1"/>
</dbReference>
<comment type="similarity">
    <text evidence="1 10">Belongs to the iron/ascorbate-dependent oxidoreductase family.</text>
</comment>
<dbReference type="Pfam" id="PF14226">
    <property type="entry name" value="DIOX_N"/>
    <property type="match status" value="1"/>
</dbReference>
<evidence type="ECO:0000259" key="11">
    <source>
        <dbReference type="PROSITE" id="PS51471"/>
    </source>
</evidence>
<dbReference type="GO" id="GO:0046872">
    <property type="term" value="F:metal ion binding"/>
    <property type="evidence" value="ECO:0007669"/>
    <property type="project" value="UniProtKB-KW"/>
</dbReference>
<evidence type="ECO:0000256" key="3">
    <source>
        <dbReference type="ARBA" id="ARBA00022723"/>
    </source>
</evidence>
<comment type="caution">
    <text evidence="12">The sequence shown here is derived from an EMBL/GenBank/DDBJ whole genome shotgun (WGS) entry which is preliminary data.</text>
</comment>
<organism evidence="12 13">
    <name type="scientific">Arabidopsis suecica</name>
    <name type="common">Swedish thale-cress</name>
    <name type="synonym">Cardaminopsis suecica</name>
    <dbReference type="NCBI Taxonomy" id="45249"/>
    <lineage>
        <taxon>Eukaryota</taxon>
        <taxon>Viridiplantae</taxon>
        <taxon>Streptophyta</taxon>
        <taxon>Embryophyta</taxon>
        <taxon>Tracheophyta</taxon>
        <taxon>Spermatophyta</taxon>
        <taxon>Magnoliopsida</taxon>
        <taxon>eudicotyledons</taxon>
        <taxon>Gunneridae</taxon>
        <taxon>Pentapetalae</taxon>
        <taxon>rosids</taxon>
        <taxon>malvids</taxon>
        <taxon>Brassicales</taxon>
        <taxon>Brassicaceae</taxon>
        <taxon>Camelineae</taxon>
        <taxon>Arabidopsis</taxon>
    </lineage>
</organism>
<dbReference type="AlphaFoldDB" id="A0A8T2BC77"/>
<evidence type="ECO:0000256" key="1">
    <source>
        <dbReference type="ARBA" id="ARBA00008056"/>
    </source>
</evidence>
<reference evidence="12 13" key="1">
    <citation type="submission" date="2020-12" db="EMBL/GenBank/DDBJ databases">
        <title>Concerted genomic and epigenomic changes stabilize Arabidopsis allopolyploids.</title>
        <authorList>
            <person name="Chen Z."/>
        </authorList>
    </citation>
    <scope>NUCLEOTIDE SEQUENCE [LARGE SCALE GENOMIC DNA]</scope>
    <source>
        <strain evidence="12">As9502</strain>
        <tissue evidence="12">Leaf</tissue>
    </source>
</reference>
<evidence type="ECO:0000256" key="9">
    <source>
        <dbReference type="ARBA" id="ARBA00050579"/>
    </source>
</evidence>
<keyword evidence="13" id="KW-1185">Reference proteome</keyword>